<dbReference type="PIRSF" id="PIRSF017082">
    <property type="entry name" value="YflP"/>
    <property type="match status" value="1"/>
</dbReference>
<dbReference type="InterPro" id="IPR042100">
    <property type="entry name" value="Bug_dom1"/>
</dbReference>
<evidence type="ECO:0000313" key="4">
    <source>
        <dbReference type="Proteomes" id="UP000214603"/>
    </source>
</evidence>
<feature type="chain" id="PRO_5012398000" description="LacI family transcriptional regulator" evidence="2">
    <location>
        <begin position="23"/>
        <end position="323"/>
    </location>
</feature>
<dbReference type="Gene3D" id="3.40.190.150">
    <property type="entry name" value="Bordetella uptake gene, domain 1"/>
    <property type="match status" value="1"/>
</dbReference>
<dbReference type="Pfam" id="PF03401">
    <property type="entry name" value="TctC"/>
    <property type="match status" value="1"/>
</dbReference>
<keyword evidence="4" id="KW-1185">Reference proteome</keyword>
<comment type="similarity">
    <text evidence="1">Belongs to the UPF0065 (bug) family.</text>
</comment>
<dbReference type="OrthoDB" id="8678477at2"/>
<dbReference type="PANTHER" id="PTHR42928">
    <property type="entry name" value="TRICARBOXYLATE-BINDING PROTEIN"/>
    <property type="match status" value="1"/>
</dbReference>
<evidence type="ECO:0008006" key="5">
    <source>
        <dbReference type="Google" id="ProtNLM"/>
    </source>
</evidence>
<sequence length="323" mass="33704">MKKCILAALCVCAMLSGGYTQAEEAYPSRPITLIVPSSPGGGADFLARFISPELARLLGKPIVIENKPGASGTIAGSMVSKTKPDGYTLIMAQAASIVAAPYIYKHLTYKPLKDLVPVALVAKLPNILAVNAKSDIKSLAELIAMAKAKPGTVTFGSSGFGTPSHLAGEMLQEVAGIKMIHVPYKGAGPAANALLANQINAMFVLSSTALPMLSSKEIRALAVSSAERSPTVPDIPTVAELGFPGFEVNSWFGVFAPAGTPHSVIEKLNTGIARVLKEPKTEKAFKNLSMDAGGGSPAQFQKFIDSESQVAERLINRSGAVAK</sequence>
<dbReference type="RefSeq" id="WP_088606002.1">
    <property type="nucleotide sequence ID" value="NZ_NJIH01000020.1"/>
</dbReference>
<gene>
    <name evidence="3" type="ORF">CEY11_24200</name>
</gene>
<dbReference type="Gene3D" id="3.40.190.10">
    <property type="entry name" value="Periplasmic binding protein-like II"/>
    <property type="match status" value="1"/>
</dbReference>
<dbReference type="AlphaFoldDB" id="A0A225LW54"/>
<evidence type="ECO:0000256" key="1">
    <source>
        <dbReference type="ARBA" id="ARBA00006987"/>
    </source>
</evidence>
<dbReference type="Proteomes" id="UP000214603">
    <property type="component" value="Unassembled WGS sequence"/>
</dbReference>
<reference evidence="4" key="1">
    <citation type="submission" date="2017-06" db="EMBL/GenBank/DDBJ databases">
        <title>Herbaspirillum phytohormonus sp. nov., isolated from the root nodule of Robinia pseudoacacia in lead-zinc mine.</title>
        <authorList>
            <person name="Fan M."/>
            <person name="Lin Y."/>
        </authorList>
    </citation>
    <scope>NUCLEOTIDE SEQUENCE [LARGE SCALE GENOMIC DNA]</scope>
    <source>
        <strain evidence="4">SC-089</strain>
    </source>
</reference>
<organism evidence="3 4">
    <name type="scientific">Candidimonas nitroreducens</name>
    <dbReference type="NCBI Taxonomy" id="683354"/>
    <lineage>
        <taxon>Bacteria</taxon>
        <taxon>Pseudomonadati</taxon>
        <taxon>Pseudomonadota</taxon>
        <taxon>Betaproteobacteria</taxon>
        <taxon>Burkholderiales</taxon>
        <taxon>Alcaligenaceae</taxon>
        <taxon>Candidimonas</taxon>
    </lineage>
</organism>
<dbReference type="SUPFAM" id="SSF53850">
    <property type="entry name" value="Periplasmic binding protein-like II"/>
    <property type="match status" value="1"/>
</dbReference>
<feature type="signal peptide" evidence="2">
    <location>
        <begin position="1"/>
        <end position="22"/>
    </location>
</feature>
<dbReference type="EMBL" id="NJIH01000020">
    <property type="protein sequence ID" value="OWT53567.1"/>
    <property type="molecule type" value="Genomic_DNA"/>
</dbReference>
<dbReference type="PANTHER" id="PTHR42928:SF5">
    <property type="entry name" value="BLR1237 PROTEIN"/>
    <property type="match status" value="1"/>
</dbReference>
<proteinExistence type="inferred from homology"/>
<dbReference type="InterPro" id="IPR005064">
    <property type="entry name" value="BUG"/>
</dbReference>
<evidence type="ECO:0000256" key="2">
    <source>
        <dbReference type="SAM" id="SignalP"/>
    </source>
</evidence>
<name>A0A225LW54_9BURK</name>
<protein>
    <recommendedName>
        <fullName evidence="5">LacI family transcriptional regulator</fullName>
    </recommendedName>
</protein>
<accession>A0A225LW54</accession>
<keyword evidence="2" id="KW-0732">Signal</keyword>
<evidence type="ECO:0000313" key="3">
    <source>
        <dbReference type="EMBL" id="OWT53567.1"/>
    </source>
</evidence>
<dbReference type="CDD" id="cd07012">
    <property type="entry name" value="PBP2_Bug_TTT"/>
    <property type="match status" value="1"/>
</dbReference>
<comment type="caution">
    <text evidence="3">The sequence shown here is derived from an EMBL/GenBank/DDBJ whole genome shotgun (WGS) entry which is preliminary data.</text>
</comment>